<evidence type="ECO:0000313" key="2">
    <source>
        <dbReference type="EMBL" id="GGH13451.1"/>
    </source>
</evidence>
<reference evidence="2" key="1">
    <citation type="journal article" date="2014" name="Int. J. Syst. Evol. Microbiol.">
        <title>Complete genome sequence of Corynebacterium casei LMG S-19264T (=DSM 44701T), isolated from a smear-ripened cheese.</title>
        <authorList>
            <consortium name="US DOE Joint Genome Institute (JGI-PGF)"/>
            <person name="Walter F."/>
            <person name="Albersmeier A."/>
            <person name="Kalinowski J."/>
            <person name="Ruckert C."/>
        </authorList>
    </citation>
    <scope>NUCLEOTIDE SEQUENCE</scope>
    <source>
        <strain evidence="2">CGMCC 1.12214</strain>
    </source>
</reference>
<dbReference type="RefSeq" id="WP_188516769.1">
    <property type="nucleotide sequence ID" value="NZ_BMES01000001.1"/>
</dbReference>
<dbReference type="EMBL" id="BMES01000001">
    <property type="protein sequence ID" value="GGH13451.1"/>
    <property type="molecule type" value="Genomic_DNA"/>
</dbReference>
<dbReference type="GO" id="GO:0016787">
    <property type="term" value="F:hydrolase activity"/>
    <property type="evidence" value="ECO:0007669"/>
    <property type="project" value="InterPro"/>
</dbReference>
<dbReference type="Pfam" id="PF01738">
    <property type="entry name" value="DLH"/>
    <property type="match status" value="1"/>
</dbReference>
<proteinExistence type="predicted"/>
<accession>A0A917MGZ4</accession>
<dbReference type="InterPro" id="IPR002925">
    <property type="entry name" value="Dienelactn_hydro"/>
</dbReference>
<dbReference type="PANTHER" id="PTHR46623:SF6">
    <property type="entry name" value="ALPHA_BETA-HYDROLASES SUPERFAMILY PROTEIN"/>
    <property type="match status" value="1"/>
</dbReference>
<dbReference type="SUPFAM" id="SSF53474">
    <property type="entry name" value="alpha/beta-Hydrolases"/>
    <property type="match status" value="1"/>
</dbReference>
<evidence type="ECO:0000259" key="1">
    <source>
        <dbReference type="Pfam" id="PF01738"/>
    </source>
</evidence>
<protein>
    <submittedName>
        <fullName evidence="2">Carboxymethylenebutenolidase</fullName>
    </submittedName>
</protein>
<reference evidence="2" key="2">
    <citation type="submission" date="2020-09" db="EMBL/GenBank/DDBJ databases">
        <authorList>
            <person name="Sun Q."/>
            <person name="Zhou Y."/>
        </authorList>
    </citation>
    <scope>NUCLEOTIDE SEQUENCE</scope>
    <source>
        <strain evidence="2">CGMCC 1.12214</strain>
    </source>
</reference>
<dbReference type="AlphaFoldDB" id="A0A917MGZ4"/>
<gene>
    <name evidence="2" type="ORF">GCM10007036_12060</name>
</gene>
<organism evidence="2 3">
    <name type="scientific">Alsobacter metallidurans</name>
    <dbReference type="NCBI Taxonomy" id="340221"/>
    <lineage>
        <taxon>Bacteria</taxon>
        <taxon>Pseudomonadati</taxon>
        <taxon>Pseudomonadota</taxon>
        <taxon>Alphaproteobacteria</taxon>
        <taxon>Hyphomicrobiales</taxon>
        <taxon>Alsobacteraceae</taxon>
        <taxon>Alsobacter</taxon>
    </lineage>
</organism>
<feature type="domain" description="Dienelactone hydrolase" evidence="1">
    <location>
        <begin position="15"/>
        <end position="219"/>
    </location>
</feature>
<name>A0A917MGZ4_9HYPH</name>
<evidence type="ECO:0000313" key="3">
    <source>
        <dbReference type="Proteomes" id="UP000603912"/>
    </source>
</evidence>
<dbReference type="InterPro" id="IPR029058">
    <property type="entry name" value="AB_hydrolase_fold"/>
</dbReference>
<dbReference type="Proteomes" id="UP000603912">
    <property type="component" value="Unassembled WGS sequence"/>
</dbReference>
<dbReference type="InterPro" id="IPR051049">
    <property type="entry name" value="Dienelactone_hydrolase-like"/>
</dbReference>
<sequence length="222" mass="23532">MGDWIKLTASDGVTIDAYRAQPTGTPKAGLVVLQEIFGVNDHIRRVADGFAAEGYLAIAPALFDRVRPKIELGYGPDDMKQGVDIRAQTTLEGALADTAAAIEAVSGAGKVGVVGYCWGGSLAYMAAARLSGVAAAVGYYGGMIASNLGEIPKAPTILHFGEKDKHIPLTDVQKIQEIFPQMSVFVYPADHGFNCDARGSYHKPSADLARARTLEFFADKLG</sequence>
<keyword evidence="3" id="KW-1185">Reference proteome</keyword>
<comment type="caution">
    <text evidence="2">The sequence shown here is derived from an EMBL/GenBank/DDBJ whole genome shotgun (WGS) entry which is preliminary data.</text>
</comment>
<dbReference type="PANTHER" id="PTHR46623">
    <property type="entry name" value="CARBOXYMETHYLENEBUTENOLIDASE-RELATED"/>
    <property type="match status" value="1"/>
</dbReference>
<dbReference type="Gene3D" id="3.40.50.1820">
    <property type="entry name" value="alpha/beta hydrolase"/>
    <property type="match status" value="1"/>
</dbReference>